<accession>A0A6A6YCM1</accession>
<feature type="compositionally biased region" description="Low complexity" evidence="1">
    <location>
        <begin position="120"/>
        <end position="132"/>
    </location>
</feature>
<name>A0A6A6YCM1_9PEZI</name>
<feature type="compositionally biased region" description="Basic residues" evidence="1">
    <location>
        <begin position="134"/>
        <end position="148"/>
    </location>
</feature>
<evidence type="ECO:0000313" key="3">
    <source>
        <dbReference type="Proteomes" id="UP000504636"/>
    </source>
</evidence>
<evidence type="ECO:0000313" key="4">
    <source>
        <dbReference type="RefSeq" id="XP_033573313.1"/>
    </source>
</evidence>
<reference evidence="2 4" key="1">
    <citation type="journal article" date="2020" name="Stud. Mycol.">
        <title>101 Dothideomycetes genomes: a test case for predicting lifestyles and emergence of pathogens.</title>
        <authorList>
            <person name="Haridas S."/>
            <person name="Albert R."/>
            <person name="Binder M."/>
            <person name="Bloem J."/>
            <person name="Labutti K."/>
            <person name="Salamov A."/>
            <person name="Andreopoulos B."/>
            <person name="Baker S."/>
            <person name="Barry K."/>
            <person name="Bills G."/>
            <person name="Bluhm B."/>
            <person name="Cannon C."/>
            <person name="Castanera R."/>
            <person name="Culley D."/>
            <person name="Daum C."/>
            <person name="Ezra D."/>
            <person name="Gonzalez J."/>
            <person name="Henrissat B."/>
            <person name="Kuo A."/>
            <person name="Liang C."/>
            <person name="Lipzen A."/>
            <person name="Lutzoni F."/>
            <person name="Magnuson J."/>
            <person name="Mondo S."/>
            <person name="Nolan M."/>
            <person name="Ohm R."/>
            <person name="Pangilinan J."/>
            <person name="Park H.-J."/>
            <person name="Ramirez L."/>
            <person name="Alfaro M."/>
            <person name="Sun H."/>
            <person name="Tritt A."/>
            <person name="Yoshinaga Y."/>
            <person name="Zwiers L.-H."/>
            <person name="Turgeon B."/>
            <person name="Goodwin S."/>
            <person name="Spatafora J."/>
            <person name="Crous P."/>
            <person name="Grigoriev I."/>
        </authorList>
    </citation>
    <scope>NUCLEOTIDE SEQUENCE</scope>
    <source>
        <strain evidence="2 4">CBS 304.34</strain>
    </source>
</reference>
<organism evidence="2">
    <name type="scientific">Mytilinidion resinicola</name>
    <dbReference type="NCBI Taxonomy" id="574789"/>
    <lineage>
        <taxon>Eukaryota</taxon>
        <taxon>Fungi</taxon>
        <taxon>Dikarya</taxon>
        <taxon>Ascomycota</taxon>
        <taxon>Pezizomycotina</taxon>
        <taxon>Dothideomycetes</taxon>
        <taxon>Pleosporomycetidae</taxon>
        <taxon>Mytilinidiales</taxon>
        <taxon>Mytilinidiaceae</taxon>
        <taxon>Mytilinidion</taxon>
    </lineage>
</organism>
<dbReference type="Proteomes" id="UP000504636">
    <property type="component" value="Unplaced"/>
</dbReference>
<dbReference type="AlphaFoldDB" id="A0A6A6YCM1"/>
<gene>
    <name evidence="2 4" type="ORF">BDZ99DRAFT_479611</name>
</gene>
<dbReference type="EMBL" id="MU003707">
    <property type="protein sequence ID" value="KAF2806349.1"/>
    <property type="molecule type" value="Genomic_DNA"/>
</dbReference>
<reference evidence="4" key="2">
    <citation type="submission" date="2020-04" db="EMBL/GenBank/DDBJ databases">
        <authorList>
            <consortium name="NCBI Genome Project"/>
        </authorList>
    </citation>
    <scope>NUCLEOTIDE SEQUENCE</scope>
    <source>
        <strain evidence="4">CBS 304.34</strain>
    </source>
</reference>
<protein>
    <submittedName>
        <fullName evidence="2 4">Uncharacterized protein</fullName>
    </submittedName>
</protein>
<sequence length="208" mass="23153">MTELVRAVNWLQLVRVVTASRDYDLVGLAAYKEGVERAQQLVVNTIQPRRTIRRSQPSTTVFSSFRSDILRPDEIRTSQESASATCSHSGSTPSLSRRASDSLRKATSFRFSVVVEDAASASASDNDTAGSAYTRKKQTSPFQHHLRSTHPERNSTSDALTASPGYGLCNLSRDSSDNLSVDNLHKPQAHRESKCNIRWRKDNQDIRT</sequence>
<keyword evidence="3" id="KW-1185">Reference proteome</keyword>
<proteinExistence type="predicted"/>
<evidence type="ECO:0000313" key="2">
    <source>
        <dbReference type="EMBL" id="KAF2806349.1"/>
    </source>
</evidence>
<dbReference type="RefSeq" id="XP_033573313.1">
    <property type="nucleotide sequence ID" value="XM_033722256.1"/>
</dbReference>
<dbReference type="GeneID" id="54463149"/>
<feature type="region of interest" description="Disordered" evidence="1">
    <location>
        <begin position="120"/>
        <end position="161"/>
    </location>
</feature>
<feature type="compositionally biased region" description="Polar residues" evidence="1">
    <location>
        <begin position="78"/>
        <end position="97"/>
    </location>
</feature>
<reference evidence="4" key="3">
    <citation type="submission" date="2025-04" db="UniProtKB">
        <authorList>
            <consortium name="RefSeq"/>
        </authorList>
    </citation>
    <scope>IDENTIFICATION</scope>
    <source>
        <strain evidence="4">CBS 304.34</strain>
    </source>
</reference>
<feature type="region of interest" description="Disordered" evidence="1">
    <location>
        <begin position="76"/>
        <end position="99"/>
    </location>
</feature>
<evidence type="ECO:0000256" key="1">
    <source>
        <dbReference type="SAM" id="MobiDB-lite"/>
    </source>
</evidence>